<name>A0A9J6RCJ2_9BACI</name>
<dbReference type="Proteomes" id="UP001084197">
    <property type="component" value="Unassembled WGS sequence"/>
</dbReference>
<dbReference type="PANTHER" id="PTHR21599">
    <property type="entry name" value="GLYCERATE KINASE"/>
    <property type="match status" value="1"/>
</dbReference>
<proteinExistence type="inferred from homology"/>
<evidence type="ECO:0000256" key="3">
    <source>
        <dbReference type="ARBA" id="ARBA00022777"/>
    </source>
</evidence>
<gene>
    <name evidence="5" type="ORF">OWO01_07330</name>
</gene>
<dbReference type="Gene3D" id="3.40.50.10350">
    <property type="entry name" value="Glycerate kinase, domain 1"/>
    <property type="match status" value="1"/>
</dbReference>
<dbReference type="EMBL" id="JAPRAT010000011">
    <property type="protein sequence ID" value="MCZ0703020.1"/>
    <property type="molecule type" value="Genomic_DNA"/>
</dbReference>
<keyword evidence="2 4" id="KW-0808">Transferase</keyword>
<dbReference type="RefSeq" id="WP_268779790.1">
    <property type="nucleotide sequence ID" value="NZ_JAPRAT010000011.1"/>
</dbReference>
<keyword evidence="3 4" id="KW-0418">Kinase</keyword>
<dbReference type="InterPro" id="IPR036129">
    <property type="entry name" value="Glycerate_kinase_sf"/>
</dbReference>
<evidence type="ECO:0000313" key="5">
    <source>
        <dbReference type="EMBL" id="MCZ0703020.1"/>
    </source>
</evidence>
<accession>A0A9J6RCJ2</accession>
<comment type="similarity">
    <text evidence="1 4">Belongs to the glycerate kinase type-1 family.</text>
</comment>
<keyword evidence="6" id="KW-1185">Reference proteome</keyword>
<dbReference type="PIRSF" id="PIRSF006078">
    <property type="entry name" value="GlxK"/>
    <property type="match status" value="1"/>
</dbReference>
<sequence length="380" mass="39461">MHIVIAPDSFKESLTAFQAARAIEKGILAVDQATTITKVPMADGGEGTVQSLVDATGGTLKQLTVQGPRQAPVEAFYGLSGDGKIAVIEMAAASGIDKLTVAERNPEETTTYGVGELIRDALETGVEEILLGIGGSATNDGGAGMVVALGGQLLNKAGECIAPTGGGLSELATIDLSQLHPRIKDVTFNVACDVDNPLTGPQGASAIYGPQKGATAQQIERLDQNLVHYARLVKEVTGKDVDKVPGAGAAGGLGAGLLAFLGAELKRGGDLMVELLDLETKIKQADLVITGEGGINHQTIYGKTPIAVSKVAQKYHKPVIVLSGCINSGFESVYDHGVNAVFSVIPELTTLEEALQRGSENLTRTARNVMAVIQCLQLKK</sequence>
<evidence type="ECO:0000313" key="6">
    <source>
        <dbReference type="Proteomes" id="UP001084197"/>
    </source>
</evidence>
<evidence type="ECO:0000256" key="1">
    <source>
        <dbReference type="ARBA" id="ARBA00006284"/>
    </source>
</evidence>
<reference evidence="5" key="1">
    <citation type="submission" date="2022-11" db="EMBL/GenBank/DDBJ databases">
        <title>WGS of Natronobacillus azotifigens 24KS-1, an anaerobic diazotrophic haloalkaliphile from soda-rich habitats.</title>
        <authorList>
            <person name="Sorokin D.Y."/>
            <person name="Merkel A.Y."/>
        </authorList>
    </citation>
    <scope>NUCLEOTIDE SEQUENCE</scope>
    <source>
        <strain evidence="5">24KS-1</strain>
    </source>
</reference>
<evidence type="ECO:0000256" key="2">
    <source>
        <dbReference type="ARBA" id="ARBA00022679"/>
    </source>
</evidence>
<organism evidence="5 6">
    <name type="scientific">Natronobacillus azotifigens</name>
    <dbReference type="NCBI Taxonomy" id="472978"/>
    <lineage>
        <taxon>Bacteria</taxon>
        <taxon>Bacillati</taxon>
        <taxon>Bacillota</taxon>
        <taxon>Bacilli</taxon>
        <taxon>Bacillales</taxon>
        <taxon>Bacillaceae</taxon>
        <taxon>Natronobacillus</taxon>
    </lineage>
</organism>
<dbReference type="Pfam" id="PF02595">
    <property type="entry name" value="Gly_kinase"/>
    <property type="match status" value="1"/>
</dbReference>
<evidence type="ECO:0000256" key="4">
    <source>
        <dbReference type="PIRNR" id="PIRNR006078"/>
    </source>
</evidence>
<dbReference type="GO" id="GO:0031388">
    <property type="term" value="P:organic acid phosphorylation"/>
    <property type="evidence" value="ECO:0007669"/>
    <property type="project" value="UniProtKB-UniRule"/>
</dbReference>
<dbReference type="PANTHER" id="PTHR21599:SF0">
    <property type="entry name" value="GLYCERATE KINASE"/>
    <property type="match status" value="1"/>
</dbReference>
<protein>
    <submittedName>
        <fullName evidence="5">Glycerate kinase</fullName>
    </submittedName>
</protein>
<dbReference type="NCBIfam" id="TIGR00045">
    <property type="entry name" value="glycerate kinase"/>
    <property type="match status" value="1"/>
</dbReference>
<dbReference type="InterPro" id="IPR018197">
    <property type="entry name" value="Glycerate_kinase_RE-like"/>
</dbReference>
<dbReference type="Gene3D" id="3.90.1510.10">
    <property type="entry name" value="Glycerate kinase, domain 2"/>
    <property type="match status" value="1"/>
</dbReference>
<dbReference type="GO" id="GO:0008887">
    <property type="term" value="F:glycerate kinase activity"/>
    <property type="evidence" value="ECO:0007669"/>
    <property type="project" value="UniProtKB-UniRule"/>
</dbReference>
<dbReference type="InterPro" id="IPR004381">
    <property type="entry name" value="Glycerate_kinase"/>
</dbReference>
<dbReference type="InterPro" id="IPR018193">
    <property type="entry name" value="Glyc_kinase_flavodox-like_fold"/>
</dbReference>
<dbReference type="AlphaFoldDB" id="A0A9J6RCJ2"/>
<dbReference type="SUPFAM" id="SSF110738">
    <property type="entry name" value="Glycerate kinase I"/>
    <property type="match status" value="1"/>
</dbReference>
<comment type="caution">
    <text evidence="5">The sequence shown here is derived from an EMBL/GenBank/DDBJ whole genome shotgun (WGS) entry which is preliminary data.</text>
</comment>